<accession>A0A5D4H937</accession>
<reference evidence="1 2" key="2">
    <citation type="submission" date="2019-09" db="EMBL/GenBank/DDBJ databases">
        <title>Mesorhizobium sp. MaA-C15 isolated from Microcystis aeruginosa.</title>
        <authorList>
            <person name="Jeong S.E."/>
            <person name="Jin H.M."/>
            <person name="Jeon C.O."/>
        </authorList>
    </citation>
    <scope>NUCLEOTIDE SEQUENCE [LARGE SCALE GENOMIC DNA]</scope>
    <source>
        <strain evidence="1 2">MaA-C15</strain>
    </source>
</reference>
<proteinExistence type="predicted"/>
<dbReference type="Proteomes" id="UP000323258">
    <property type="component" value="Unassembled WGS sequence"/>
</dbReference>
<dbReference type="SUPFAM" id="SSF110296">
    <property type="entry name" value="Oligoxyloglucan reducing end-specific cellobiohydrolase"/>
    <property type="match status" value="1"/>
</dbReference>
<evidence type="ECO:0000313" key="2">
    <source>
        <dbReference type="Proteomes" id="UP000323258"/>
    </source>
</evidence>
<dbReference type="Gene3D" id="2.130.10.10">
    <property type="entry name" value="YVTN repeat-like/Quinoprotein amine dehydrogenase"/>
    <property type="match status" value="1"/>
</dbReference>
<dbReference type="EMBL" id="VSZS01000036">
    <property type="protein sequence ID" value="TYR37198.1"/>
    <property type="molecule type" value="Genomic_DNA"/>
</dbReference>
<organism evidence="1 2">
    <name type="scientific">Neoaquamicrobium microcysteis</name>
    <dbReference type="NCBI Taxonomy" id="2682781"/>
    <lineage>
        <taxon>Bacteria</taxon>
        <taxon>Pseudomonadati</taxon>
        <taxon>Pseudomonadota</taxon>
        <taxon>Alphaproteobacteria</taxon>
        <taxon>Hyphomicrobiales</taxon>
        <taxon>Phyllobacteriaceae</taxon>
        <taxon>Neoaquamicrobium</taxon>
    </lineage>
</organism>
<evidence type="ECO:0000313" key="1">
    <source>
        <dbReference type="EMBL" id="TYR37198.1"/>
    </source>
</evidence>
<dbReference type="AlphaFoldDB" id="A0A5D4H937"/>
<reference evidence="1 2" key="1">
    <citation type="submission" date="2019-08" db="EMBL/GenBank/DDBJ databases">
        <authorList>
            <person name="Seo Y.L."/>
        </authorList>
    </citation>
    <scope>NUCLEOTIDE SEQUENCE [LARGE SCALE GENOMIC DNA]</scope>
    <source>
        <strain evidence="1 2">MaA-C15</strain>
    </source>
</reference>
<protein>
    <recommendedName>
        <fullName evidence="3">Exo-alpha-sialidase</fullName>
    </recommendedName>
</protein>
<comment type="caution">
    <text evidence="1">The sequence shown here is derived from an EMBL/GenBank/DDBJ whole genome shotgun (WGS) entry which is preliminary data.</text>
</comment>
<keyword evidence="2" id="KW-1185">Reference proteome</keyword>
<evidence type="ECO:0008006" key="3">
    <source>
        <dbReference type="Google" id="ProtNLM"/>
    </source>
</evidence>
<name>A0A5D4H937_9HYPH</name>
<feature type="non-terminal residue" evidence="1">
    <location>
        <position position="137"/>
    </location>
</feature>
<sequence length="137" mass="14398">MLVICLVPLGSALAETMPVEALAQHTHIHGLAVDRQAPDHLLIATHHGVFRANPEGQATRISAVKDFMGFSAHPAEPRTYFGSGHPPEGGNLGFIVSTDGGATWTQRSPGANGPVDFHQLAVSPVDPEIIYGAYGAL</sequence>
<dbReference type="InterPro" id="IPR015943">
    <property type="entry name" value="WD40/YVTN_repeat-like_dom_sf"/>
</dbReference>
<gene>
    <name evidence="1" type="ORF">FY036_00195</name>
</gene>